<dbReference type="EMBL" id="LT985188">
    <property type="protein sequence ID" value="SPD88169.1"/>
    <property type="molecule type" value="Genomic_DNA"/>
</dbReference>
<dbReference type="AlphaFoldDB" id="A0A2N9JLC6"/>
<protein>
    <submittedName>
        <fullName evidence="2">Uncharacterized protein</fullName>
    </submittedName>
</protein>
<evidence type="ECO:0000256" key="1">
    <source>
        <dbReference type="SAM" id="MobiDB-lite"/>
    </source>
</evidence>
<organism evidence="2 3">
    <name type="scientific">Micropruina glycogenica</name>
    <dbReference type="NCBI Taxonomy" id="75385"/>
    <lineage>
        <taxon>Bacteria</taxon>
        <taxon>Bacillati</taxon>
        <taxon>Actinomycetota</taxon>
        <taxon>Actinomycetes</taxon>
        <taxon>Propionibacteriales</taxon>
        <taxon>Nocardioidaceae</taxon>
        <taxon>Micropruina</taxon>
    </lineage>
</organism>
<proteinExistence type="predicted"/>
<sequence>MFLHGVVDVNQDSGIRRHDEDRHGTTSGDHPLAEPVETRPVCSLGGGELLQRVTRTCGQPLGPRIRPHLLPV</sequence>
<accession>A0A2N9JLC6</accession>
<feature type="region of interest" description="Disordered" evidence="1">
    <location>
        <begin position="1"/>
        <end position="40"/>
    </location>
</feature>
<reference evidence="2 3" key="1">
    <citation type="submission" date="2018-02" db="EMBL/GenBank/DDBJ databases">
        <authorList>
            <person name="Cohen D.B."/>
            <person name="Kent A.D."/>
        </authorList>
    </citation>
    <scope>NUCLEOTIDE SEQUENCE [LARGE SCALE GENOMIC DNA]</scope>
    <source>
        <strain evidence="2">1</strain>
    </source>
</reference>
<dbReference type="KEGG" id="mgg:MPLG2_3139"/>
<name>A0A2N9JLC6_9ACTN</name>
<gene>
    <name evidence="2" type="ORF">MPLG2_3139</name>
</gene>
<dbReference type="Proteomes" id="UP000238164">
    <property type="component" value="Chromosome 1"/>
</dbReference>
<feature type="compositionally biased region" description="Basic and acidic residues" evidence="1">
    <location>
        <begin position="14"/>
        <end position="24"/>
    </location>
</feature>
<evidence type="ECO:0000313" key="3">
    <source>
        <dbReference type="Proteomes" id="UP000238164"/>
    </source>
</evidence>
<keyword evidence="3" id="KW-1185">Reference proteome</keyword>
<evidence type="ECO:0000313" key="2">
    <source>
        <dbReference type="EMBL" id="SPD88169.1"/>
    </source>
</evidence>